<dbReference type="PIRSF" id="PIRSF000188">
    <property type="entry name" value="Phe_leu_dh"/>
    <property type="match status" value="1"/>
</dbReference>
<keyword evidence="7" id="KW-1185">Reference proteome</keyword>
<dbReference type="SUPFAM" id="SSF53223">
    <property type="entry name" value="Aminoacid dehydrogenase-like, N-terminal domain"/>
    <property type="match status" value="1"/>
</dbReference>
<organism evidence="6 7">
    <name type="scientific">Micromonospora reichwaldensis</name>
    <dbReference type="NCBI Taxonomy" id="3075516"/>
    <lineage>
        <taxon>Bacteria</taxon>
        <taxon>Bacillati</taxon>
        <taxon>Actinomycetota</taxon>
        <taxon>Actinomycetes</taxon>
        <taxon>Micromonosporales</taxon>
        <taxon>Micromonosporaceae</taxon>
        <taxon>Micromonospora</taxon>
    </lineage>
</organism>
<protein>
    <submittedName>
        <fullName evidence="6">Glu/Leu/Phe/Val dehydrogenase dimerization domain-containing protein</fullName>
    </submittedName>
</protein>
<evidence type="ECO:0000256" key="1">
    <source>
        <dbReference type="ARBA" id="ARBA00006382"/>
    </source>
</evidence>
<dbReference type="PANTHER" id="PTHR42722:SF1">
    <property type="entry name" value="VALINE DEHYDROGENASE"/>
    <property type="match status" value="1"/>
</dbReference>
<dbReference type="Gene3D" id="3.40.50.720">
    <property type="entry name" value="NAD(P)-binding Rossmann-like Domain"/>
    <property type="match status" value="1"/>
</dbReference>
<dbReference type="SMART" id="SM00839">
    <property type="entry name" value="ELFV_dehydrog"/>
    <property type="match status" value="1"/>
</dbReference>
<evidence type="ECO:0000313" key="7">
    <source>
        <dbReference type="Proteomes" id="UP001180973"/>
    </source>
</evidence>
<evidence type="ECO:0000313" key="6">
    <source>
        <dbReference type="EMBL" id="MDT0530082.1"/>
    </source>
</evidence>
<comment type="similarity">
    <text evidence="1 4">Belongs to the Glu/Leu/Phe/Val dehydrogenases family.</text>
</comment>
<gene>
    <name evidence="6" type="ORF">RM555_13900</name>
</gene>
<dbReference type="Gene3D" id="3.40.50.10860">
    <property type="entry name" value="Leucine Dehydrogenase, chain A, domain 1"/>
    <property type="match status" value="1"/>
</dbReference>
<dbReference type="InterPro" id="IPR016211">
    <property type="entry name" value="Glu/Phe/Leu/Val/Trp_DH_bac/arc"/>
</dbReference>
<dbReference type="PANTHER" id="PTHR42722">
    <property type="entry name" value="LEUCINE DEHYDROGENASE"/>
    <property type="match status" value="1"/>
</dbReference>
<dbReference type="Proteomes" id="UP001180973">
    <property type="component" value="Unassembled WGS sequence"/>
</dbReference>
<comment type="caution">
    <text evidence="6">The sequence shown here is derived from an EMBL/GenBank/DDBJ whole genome shotgun (WGS) entry which is preliminary data.</text>
</comment>
<dbReference type="CDD" id="cd01075">
    <property type="entry name" value="NAD_bind_Leu_Phe_Val_DH"/>
    <property type="match status" value="1"/>
</dbReference>
<dbReference type="InterPro" id="IPR036291">
    <property type="entry name" value="NAD(P)-bd_dom_sf"/>
</dbReference>
<dbReference type="SUPFAM" id="SSF51735">
    <property type="entry name" value="NAD(P)-binding Rossmann-fold domains"/>
    <property type="match status" value="1"/>
</dbReference>
<name>A0ABU2WVX0_9ACTN</name>
<keyword evidence="2 4" id="KW-0560">Oxidoreductase</keyword>
<evidence type="ECO:0000259" key="5">
    <source>
        <dbReference type="SMART" id="SM00839"/>
    </source>
</evidence>
<reference evidence="6" key="1">
    <citation type="submission" date="2023-09" db="EMBL/GenBank/DDBJ databases">
        <title>30 novel species of actinomycetes from the DSMZ collection.</title>
        <authorList>
            <person name="Nouioui I."/>
        </authorList>
    </citation>
    <scope>NUCLEOTIDE SEQUENCE</scope>
    <source>
        <strain evidence="6">DSM 115977</strain>
    </source>
</reference>
<dbReference type="Pfam" id="PF02812">
    <property type="entry name" value="ELFV_dehydrog_N"/>
    <property type="match status" value="1"/>
</dbReference>
<feature type="domain" description="Glutamate/phenylalanine/leucine/valine/L-tryptophan dehydrogenase C-terminal" evidence="5">
    <location>
        <begin position="147"/>
        <end position="356"/>
    </location>
</feature>
<dbReference type="InterPro" id="IPR033524">
    <property type="entry name" value="Glu/Leu/Phe/Val_DH_AS"/>
</dbReference>
<evidence type="ECO:0000256" key="3">
    <source>
        <dbReference type="ARBA" id="ARBA00023027"/>
    </source>
</evidence>
<evidence type="ECO:0000256" key="4">
    <source>
        <dbReference type="RuleBase" id="RU004417"/>
    </source>
</evidence>
<dbReference type="RefSeq" id="WP_132235140.1">
    <property type="nucleotide sequence ID" value="NZ_JAVRFL010000014.1"/>
</dbReference>
<dbReference type="PRINTS" id="PR00082">
    <property type="entry name" value="GLFDHDRGNASE"/>
</dbReference>
<accession>A0ABU2WVX0</accession>
<dbReference type="Pfam" id="PF00208">
    <property type="entry name" value="ELFV_dehydrog"/>
    <property type="match status" value="2"/>
</dbReference>
<dbReference type="EMBL" id="JAVRFL010000014">
    <property type="protein sequence ID" value="MDT0530082.1"/>
    <property type="molecule type" value="Genomic_DNA"/>
</dbReference>
<proteinExistence type="inferred from homology"/>
<dbReference type="InterPro" id="IPR006095">
    <property type="entry name" value="Glu/Leu/Phe/Val/Trp_DH"/>
</dbReference>
<dbReference type="PROSITE" id="PS00074">
    <property type="entry name" value="GLFV_DEHYDROGENASE"/>
    <property type="match status" value="1"/>
</dbReference>
<sequence>MGVFATTEDPGSSGHEQVVFCQDKQTGLKAIIGIYSTALGPALGGTRFYPYASESDALADVLDLSRGMAYKNALAGLDLGGGKAVIWGDPERIKSEALLRAYGRFVESLAGRYYTACDVGTYVADMDVIARETSYVTGRSVEHGGAGDSSILTAWGVFQGMRAAAEHVWGAPTLAGRRVGVAGLGKVGKYLVGHLIDDGAEVVATDVNPRALEWARATHPQVTLVDDAAALVAADIDVYAPCALGGALNDDTVPALRAKVVAGAANNQLAHSGIEKLLADRGILYAPDYVVNAGGVIQVADEIEGFNFDRAKLRATRIYDTTREILRLADAEGVPPAVAADRLAERRMADVGRLRTIHLR</sequence>
<dbReference type="InterPro" id="IPR006097">
    <property type="entry name" value="Glu/Leu/Phe/Val/Trp_DH_dimer"/>
</dbReference>
<dbReference type="InterPro" id="IPR046346">
    <property type="entry name" value="Aminoacid_DH-like_N_sf"/>
</dbReference>
<dbReference type="InterPro" id="IPR006096">
    <property type="entry name" value="Glu/Leu/Phe/Val/Trp_DH_C"/>
</dbReference>
<evidence type="ECO:0000256" key="2">
    <source>
        <dbReference type="ARBA" id="ARBA00023002"/>
    </source>
</evidence>
<keyword evidence="3" id="KW-0520">NAD</keyword>